<accession>A0A3N4PC26</accession>
<protein>
    <submittedName>
        <fullName evidence="2">Uncharacterized protein</fullName>
    </submittedName>
</protein>
<dbReference type="AlphaFoldDB" id="A0A3N4PC26"/>
<proteinExistence type="predicted"/>
<comment type="caution">
    <text evidence="2">The sequence shown here is derived from an EMBL/GenBank/DDBJ whole genome shotgun (WGS) entry which is preliminary data.</text>
</comment>
<organism evidence="2 3">
    <name type="scientific">Candidatus Pantoea deserta</name>
    <dbReference type="NCBI Taxonomy" id="1869313"/>
    <lineage>
        <taxon>Bacteria</taxon>
        <taxon>Pseudomonadati</taxon>
        <taxon>Pseudomonadota</taxon>
        <taxon>Gammaproteobacteria</taxon>
        <taxon>Enterobacterales</taxon>
        <taxon>Erwiniaceae</taxon>
        <taxon>Pantoea</taxon>
    </lineage>
</organism>
<evidence type="ECO:0000313" key="2">
    <source>
        <dbReference type="EMBL" id="RPE01270.1"/>
    </source>
</evidence>
<evidence type="ECO:0000313" key="3">
    <source>
        <dbReference type="Proteomes" id="UP000281332"/>
    </source>
</evidence>
<dbReference type="Proteomes" id="UP000281332">
    <property type="component" value="Unassembled WGS sequence"/>
</dbReference>
<keyword evidence="3" id="KW-1185">Reference proteome</keyword>
<feature type="region of interest" description="Disordered" evidence="1">
    <location>
        <begin position="268"/>
        <end position="288"/>
    </location>
</feature>
<sequence>MIRMTAGYPSAYSGGPAGADVYYDSEQKNAANKFQLSAGLRTVNHSGQSAYENNPVSQNVTIRKLLYDDGRTDAAIEGGADVCSRQLAQITIAQENINPLLLSLCTTAVTGANIIAVMNKAFARLQDLFQRMEARARNNSDFALKINQDATRMQAFAAPQEMTDIPRHQIPQQLSVPLSQDIAPTRNLPDPRKTGLVPASPNQARKALLENSRWKVSHFLKEEAKAAIELGTKWNHPKWTAQLSLNSPKRNGEREAFNTVTLQLSSDVSVQEGGPRHCAPLPGSSALR</sequence>
<dbReference type="EMBL" id="RMVG01000006">
    <property type="protein sequence ID" value="RPE01270.1"/>
    <property type="molecule type" value="Genomic_DNA"/>
</dbReference>
<reference evidence="2 3" key="1">
    <citation type="submission" date="2018-11" db="EMBL/GenBank/DDBJ databases">
        <title>Whole genome sequencing of Pantoea sp. RIT388.</title>
        <authorList>
            <person name="Gan H.M."/>
            <person name="Hudson A.O."/>
        </authorList>
    </citation>
    <scope>NUCLEOTIDE SEQUENCE [LARGE SCALE GENOMIC DNA]</scope>
    <source>
        <strain evidence="2 3">RIT388</strain>
    </source>
</reference>
<gene>
    <name evidence="2" type="ORF">BBB56_10400</name>
</gene>
<evidence type="ECO:0000256" key="1">
    <source>
        <dbReference type="SAM" id="MobiDB-lite"/>
    </source>
</evidence>
<name>A0A3N4PC26_9GAMM</name>